<dbReference type="eggNOG" id="KOG0372">
    <property type="taxonomic scope" value="Eukaryota"/>
</dbReference>
<dbReference type="Proteomes" id="UP000008983">
    <property type="component" value="Unassembled WGS sequence"/>
</dbReference>
<keyword evidence="2 4" id="KW-0378">Hydrolase</keyword>
<dbReference type="EMBL" id="GL983209">
    <property type="protein sequence ID" value="EGR34088.1"/>
    <property type="molecule type" value="Genomic_DNA"/>
</dbReference>
<dbReference type="GO" id="GO:0004722">
    <property type="term" value="F:protein serine/threonine phosphatase activity"/>
    <property type="evidence" value="ECO:0007669"/>
    <property type="project" value="UniProtKB-EC"/>
</dbReference>
<dbReference type="GO" id="GO:0046872">
    <property type="term" value="F:metal ion binding"/>
    <property type="evidence" value="ECO:0007669"/>
    <property type="project" value="UniProtKB-KW"/>
</dbReference>
<dbReference type="CDD" id="cd07415">
    <property type="entry name" value="MPP_PP2A_PP4_PP6"/>
    <property type="match status" value="1"/>
</dbReference>
<keyword evidence="8" id="KW-1185">Reference proteome</keyword>
<dbReference type="SMART" id="SM00156">
    <property type="entry name" value="PP2Ac"/>
    <property type="match status" value="1"/>
</dbReference>
<dbReference type="GeneID" id="14910268"/>
<gene>
    <name evidence="7" type="ORF">IMG5_024590</name>
</gene>
<evidence type="ECO:0000313" key="8">
    <source>
        <dbReference type="Proteomes" id="UP000008983"/>
    </source>
</evidence>
<feature type="domain" description="Serine/threonine specific protein phosphatases" evidence="6">
    <location>
        <begin position="158"/>
        <end position="163"/>
    </location>
</feature>
<organism evidence="7 8">
    <name type="scientific">Ichthyophthirius multifiliis</name>
    <name type="common">White spot disease agent</name>
    <name type="synonym">Ich</name>
    <dbReference type="NCBI Taxonomy" id="5932"/>
    <lineage>
        <taxon>Eukaryota</taxon>
        <taxon>Sar</taxon>
        <taxon>Alveolata</taxon>
        <taxon>Ciliophora</taxon>
        <taxon>Intramacronucleata</taxon>
        <taxon>Oligohymenophorea</taxon>
        <taxon>Hymenostomatida</taxon>
        <taxon>Ophryoglenina</taxon>
        <taxon>Ichthyophthirius</taxon>
    </lineage>
</organism>
<dbReference type="PRINTS" id="PR00114">
    <property type="entry name" value="STPHPHTASE"/>
</dbReference>
<evidence type="ECO:0000256" key="2">
    <source>
        <dbReference type="ARBA" id="ARBA00022801"/>
    </source>
</evidence>
<keyword evidence="5" id="KW-1133">Transmembrane helix</keyword>
<keyword evidence="5" id="KW-0812">Transmembrane</keyword>
<name>G0QL32_ICHMU</name>
<keyword evidence="1" id="KW-0479">Metal-binding</keyword>
<keyword evidence="5" id="KW-0472">Membrane</keyword>
<dbReference type="InParanoid" id="G0QL32"/>
<dbReference type="OrthoDB" id="1930084at2759"/>
<reference evidence="7 8" key="1">
    <citation type="submission" date="2011-07" db="EMBL/GenBank/DDBJ databases">
        <authorList>
            <person name="Coyne R."/>
            <person name="Brami D."/>
            <person name="Johnson J."/>
            <person name="Hostetler J."/>
            <person name="Hannick L."/>
            <person name="Clark T."/>
            <person name="Cassidy-Hanley D."/>
            <person name="Inman J."/>
        </authorList>
    </citation>
    <scope>NUCLEOTIDE SEQUENCE [LARGE SCALE GENOMIC DNA]</scope>
    <source>
        <strain evidence="7 8">G5</strain>
    </source>
</reference>
<dbReference type="InterPro" id="IPR006186">
    <property type="entry name" value="Ser/Thr-sp_prot-phosphatase"/>
</dbReference>
<accession>G0QL32</accession>
<evidence type="ECO:0000256" key="5">
    <source>
        <dbReference type="SAM" id="Phobius"/>
    </source>
</evidence>
<comment type="similarity">
    <text evidence="4">Belongs to the PPP phosphatase family.</text>
</comment>
<dbReference type="InterPro" id="IPR047129">
    <property type="entry name" value="PPA2-like"/>
</dbReference>
<feature type="transmembrane region" description="Helical" evidence="5">
    <location>
        <begin position="12"/>
        <end position="29"/>
    </location>
</feature>
<dbReference type="OMA" id="KIGGYPP"/>
<dbReference type="SUPFAM" id="SSF56300">
    <property type="entry name" value="Metallo-dependent phosphatases"/>
    <property type="match status" value="1"/>
</dbReference>
<sequence length="366" mass="43143">MTFDILQNTYFLLYLYFFLFLYYLFCYIYKNYKNIFCFKQKKNTKKYKKLGFDIDQFLEKAKDGQKLKEIEIKLICIKIKQIFCDEQNIKFINSPVTLVGDVHGQFYDVQEIFKVGGEPPYTNYLWLGDYVDRGRYSVEVITLLFLLKIKYPERMTLIRGNHEARAVTQNYGFYVECQSKYGNQTVWELYTDAFDFLPLGCIIDYTIFCVHGGLSPNIEKIEDIYKLDRFQEIPREGPYTDLMWSDPAGEKEYGFMISERGAGYLFGKDIVERFLFINDLTHISRAHQLCTDGFIEVFDKKLSTVWSAPNYMMRFKNKASILEIDENGNKYFNVFMESPENMKKDVGGNAGGIQGIQMSFEKNYFI</sequence>
<dbReference type="AlphaFoldDB" id="G0QL32"/>
<comment type="catalytic activity">
    <reaction evidence="4">
        <text>O-phospho-L-threonyl-[protein] + H2O = L-threonyl-[protein] + phosphate</text>
        <dbReference type="Rhea" id="RHEA:47004"/>
        <dbReference type="Rhea" id="RHEA-COMP:11060"/>
        <dbReference type="Rhea" id="RHEA-COMP:11605"/>
        <dbReference type="ChEBI" id="CHEBI:15377"/>
        <dbReference type="ChEBI" id="CHEBI:30013"/>
        <dbReference type="ChEBI" id="CHEBI:43474"/>
        <dbReference type="ChEBI" id="CHEBI:61977"/>
        <dbReference type="EC" id="3.1.3.16"/>
    </reaction>
</comment>
<dbReference type="PROSITE" id="PS00125">
    <property type="entry name" value="SER_THR_PHOSPHATASE"/>
    <property type="match status" value="1"/>
</dbReference>
<dbReference type="Pfam" id="PF00149">
    <property type="entry name" value="Metallophos"/>
    <property type="match status" value="1"/>
</dbReference>
<evidence type="ECO:0000256" key="4">
    <source>
        <dbReference type="RuleBase" id="RU004273"/>
    </source>
</evidence>
<proteinExistence type="inferred from homology"/>
<dbReference type="RefSeq" id="XP_004039392.1">
    <property type="nucleotide sequence ID" value="XM_004039344.1"/>
</dbReference>
<keyword evidence="3" id="KW-0464">Manganese</keyword>
<evidence type="ECO:0000256" key="3">
    <source>
        <dbReference type="ARBA" id="ARBA00023211"/>
    </source>
</evidence>
<dbReference type="InterPro" id="IPR029052">
    <property type="entry name" value="Metallo-depent_PP-like"/>
</dbReference>
<evidence type="ECO:0000256" key="1">
    <source>
        <dbReference type="ARBA" id="ARBA00022723"/>
    </source>
</evidence>
<evidence type="ECO:0000313" key="7">
    <source>
        <dbReference type="EMBL" id="EGR34088.1"/>
    </source>
</evidence>
<protein>
    <recommendedName>
        <fullName evidence="4">Serine/threonine-protein phosphatase</fullName>
        <ecNumber evidence="4">3.1.3.16</ecNumber>
    </recommendedName>
</protein>
<dbReference type="EC" id="3.1.3.16" evidence="4"/>
<dbReference type="InterPro" id="IPR004843">
    <property type="entry name" value="Calcineurin-like_PHP"/>
</dbReference>
<evidence type="ECO:0000259" key="6">
    <source>
        <dbReference type="PROSITE" id="PS00125"/>
    </source>
</evidence>
<dbReference type="Gene3D" id="3.60.21.10">
    <property type="match status" value="1"/>
</dbReference>
<dbReference type="PANTHER" id="PTHR45619">
    <property type="entry name" value="SERINE/THREONINE-PROTEIN PHOSPHATASE PP2A-RELATED"/>
    <property type="match status" value="1"/>
</dbReference>
<dbReference type="STRING" id="857967.G0QL32"/>